<sequence>MNISTDIHSLFVLLLAMFTLGATFLAAYTTANAIRLRNIRLSWRSGKLKGYPLFSTLFLGFAGLVSTIVYSFEISQVYTVLGCYSWMGVCWFMSSYFTNKSYITDHGIVKNINDPSQTIAWHQISDYVEKPSSKGSEYIFIYREPSESIKRTKLIRLELFVPDRNIHKFNKIIDLKIGKTMTPVADSSFDFKAFE</sequence>
<reference evidence="2" key="1">
    <citation type="submission" date="2022-01" db="EMBL/GenBank/DDBJ databases">
        <authorList>
            <person name="Wang Y."/>
        </authorList>
    </citation>
    <scope>NUCLEOTIDE SEQUENCE</scope>
    <source>
        <strain evidence="2">WB101</strain>
    </source>
</reference>
<keyword evidence="3" id="KW-1185">Reference proteome</keyword>
<keyword evidence="1" id="KW-0472">Membrane</keyword>
<proteinExistence type="predicted"/>
<reference evidence="2" key="2">
    <citation type="submission" date="2024-05" db="EMBL/GenBank/DDBJ databases">
        <title>Rhodohalobacter halophilus gen. nov., sp. nov., a moderately halophilic member of the family Balneolaceae.</title>
        <authorList>
            <person name="Xia J."/>
        </authorList>
    </citation>
    <scope>NUCLEOTIDE SEQUENCE</scope>
    <source>
        <strain evidence="2">WB101</strain>
    </source>
</reference>
<keyword evidence="1" id="KW-1133">Transmembrane helix</keyword>
<accession>A0ABS9KC32</accession>
<dbReference type="EMBL" id="JAKLWS010000007">
    <property type="protein sequence ID" value="MCG2588390.1"/>
    <property type="molecule type" value="Genomic_DNA"/>
</dbReference>
<feature type="transmembrane region" description="Helical" evidence="1">
    <location>
        <begin position="12"/>
        <end position="31"/>
    </location>
</feature>
<name>A0ABS9KC32_9BACT</name>
<comment type="caution">
    <text evidence="2">The sequence shown here is derived from an EMBL/GenBank/DDBJ whole genome shotgun (WGS) entry which is preliminary data.</text>
</comment>
<feature type="transmembrane region" description="Helical" evidence="1">
    <location>
        <begin position="51"/>
        <end position="72"/>
    </location>
</feature>
<dbReference type="RefSeq" id="WP_237853232.1">
    <property type="nucleotide sequence ID" value="NZ_JAKLWS010000007.1"/>
</dbReference>
<evidence type="ECO:0000313" key="2">
    <source>
        <dbReference type="EMBL" id="MCG2588390.1"/>
    </source>
</evidence>
<evidence type="ECO:0000256" key="1">
    <source>
        <dbReference type="SAM" id="Phobius"/>
    </source>
</evidence>
<feature type="transmembrane region" description="Helical" evidence="1">
    <location>
        <begin position="78"/>
        <end position="97"/>
    </location>
</feature>
<evidence type="ECO:0008006" key="4">
    <source>
        <dbReference type="Google" id="ProtNLM"/>
    </source>
</evidence>
<evidence type="ECO:0000313" key="3">
    <source>
        <dbReference type="Proteomes" id="UP001165366"/>
    </source>
</evidence>
<keyword evidence="1" id="KW-0812">Transmembrane</keyword>
<gene>
    <name evidence="2" type="ORF">L6773_07440</name>
</gene>
<dbReference type="Proteomes" id="UP001165366">
    <property type="component" value="Unassembled WGS sequence"/>
</dbReference>
<protein>
    <recommendedName>
        <fullName evidence="4">DUF5673 domain-containing protein</fullName>
    </recommendedName>
</protein>
<organism evidence="2 3">
    <name type="scientific">Rhodohalobacter sulfatireducens</name>
    <dbReference type="NCBI Taxonomy" id="2911366"/>
    <lineage>
        <taxon>Bacteria</taxon>
        <taxon>Pseudomonadati</taxon>
        <taxon>Balneolota</taxon>
        <taxon>Balneolia</taxon>
        <taxon>Balneolales</taxon>
        <taxon>Balneolaceae</taxon>
        <taxon>Rhodohalobacter</taxon>
    </lineage>
</organism>